<comment type="similarity">
    <text evidence="1">Belongs to the APC1 family.</text>
</comment>
<keyword evidence="4" id="KW-0131">Cell cycle</keyword>
<feature type="region of interest" description="Disordered" evidence="5">
    <location>
        <begin position="1335"/>
        <end position="1397"/>
    </location>
</feature>
<dbReference type="eggNOG" id="KOG1858">
    <property type="taxonomic scope" value="Eukaryota"/>
</dbReference>
<accession>G8ZW87</accession>
<reference evidence="6 7" key="1">
    <citation type="journal article" date="2011" name="Proc. Natl. Acad. Sci. U.S.A.">
        <title>Evolutionary erosion of yeast sex chromosomes by mating-type switching accidents.</title>
        <authorList>
            <person name="Gordon J.L."/>
            <person name="Armisen D."/>
            <person name="Proux-Wera E."/>
            <person name="Oheigeartaigh S.S."/>
            <person name="Byrne K.P."/>
            <person name="Wolfe K.H."/>
        </authorList>
    </citation>
    <scope>NUCLEOTIDE SEQUENCE [LARGE SCALE GENOMIC DNA]</scope>
    <source>
        <strain evidence="7">ATCC 10662 / CBS 1146 / NBRC 0425 / NCYC 2629 / NRRL Y-866</strain>
    </source>
</reference>
<evidence type="ECO:0000313" key="6">
    <source>
        <dbReference type="EMBL" id="CCE92881.1"/>
    </source>
</evidence>
<dbReference type="RefSeq" id="XP_003682092.1">
    <property type="nucleotide sequence ID" value="XM_003682044.1"/>
</dbReference>
<feature type="region of interest" description="Disordered" evidence="5">
    <location>
        <begin position="251"/>
        <end position="283"/>
    </location>
</feature>
<dbReference type="OrthoDB" id="26401at2759"/>
<sequence>MDDSPWLNTVEYQRSDKTIANDCCFEFDAKDRGDVWISQNKKCVEWFVDDQCVRRFFYEQPVIKAGFVDFATVPNCLVIILRDVAHVYFLTNGDSATVCFPFYVSKAFWYSQGVVLEREMGLSFAEGEVQHRFITLSDPMAPFGFITFSPQQKYNEDPRHLQMLVFPKDENYSITVLLDVIQWKLNFYYTQVLTTDSKEDLKKKDYVSATPTADPSKNLRKMSILNRRVNSTTLNHDVNETVQTDSLAALTSNNRPSRSTSATVDRMSGSTTSPTVEFSSNPSQQQQLQQNELLNQAISSKDVKLTRVSCMTLPQHFSNELGTIKCIALKFQDQEAIAIFDSVTQFSKVWIIDLLPDVINSLSFKVHGDSPQDLIKLSDLEIQGQISDILPYHSRVASGTLTVLLNSSKKVCLYNPFIKLESPQHDESHDDLCHVSEDRMVCSEFISALNKKVCNIPTFFPSPRESTVKLCFEALKWVCTPSVLFATLYLWQYVMTKPDLIDDSSPLCSEFSALEYVLSSLILTMEDDINEDYFETAALQLLRQKNSNNLIPEIIMGLHLVREELALNVLTKKDVQRLGDFLYFATSKMNWPIEWRQYYGSIDTKPIFSPLKGTFAHPLDEPPSILKSLYSVTENSAIPTTPFICFSRLAEMDSHVDQLVTPRTFKSLRLYELTRASNYTDDYLIEILTKLQISKEEIETYPIGMLTPLSKMLKKIEDKLSQVNVNLDLSVICRPDLERCVALIEQIKSDVDKDLLSKTSRQLKFTGPQTKSKPEVKDLYTILTDVVKSSRHFSSERSSGNEDQSADDFDEGSTLKKNAGLIFSEDRRLSYVLSQLIYYKPSKIDFLSLEKNYRKILRQKRAVAKIMSMRTCTSGIGFGAVAYATEKPLATQKWTRPQLNFTYLFPDGTKIALQQSDLDKDVLQWGEFHGGVSSGLRISRKAKGINGSWITFCKPNELDAQHGGFLLGLGLNGHLTGLEEWHVYNYLSPKKTFVSIGLLLGMSASMRGTMDLKLTKVLSVHTVTFLPPGSSDLNINLKVQTAGLIGIGLLYQKSQHRRMSDVLYSQLSSFIVVNEEPVSDEGYRLASGIGLGLINLGAGDINAGRKMVEDEEPDDGLMVPMINGTGPDERIIVGLLQLVTDNHDVEEEWIPENSQASATVALLLIFLKTNNTFIANMIRPNLKSATSNFRPDLFMFREWAYHMIVWSEIGNGLQFMLEGLEYHAEEGITTDNLPIYYTIAGRALAMGIRYASMGNIEMRDSLLLLVDRFLPFYQYPGDERLDFKLAIVGINVLVNVLIVSASMIMCGTGDLSVLRRIRYLREVVTGKHSDLFRANSSRTKSKNYRQNPNEAGMSLDEEEEDIPDESASQGSADDSNEDNSEESTNPGSPSSDQGDEENQYGKFIASNLSLGFLFLGSGQYALKTSNLESIAYLVITAIPSYVHKCPLQETKHFWSMAVEPRCLVIRDATTEELVDNVPFEVNFRVNDTFDETKFMTAPCLLPDIRKITSLKVNSEGYYPIEIKFDNDLKAANFFKNGTVLHIQPKKNSTASGQASSSSYENTSDIQRTLKMKVNALESDKVSTGRNSSIETLAHQLNSSINLNDTTMAELKTITRDTSLQESSIYSYDFDMLCSDANNGDVNDYQLEIWRSKQNV</sequence>
<evidence type="ECO:0000256" key="4">
    <source>
        <dbReference type="ARBA" id="ARBA00023306"/>
    </source>
</evidence>
<dbReference type="Gene3D" id="1.25.10.10">
    <property type="entry name" value="Leucine-rich Repeat Variant"/>
    <property type="match status" value="1"/>
</dbReference>
<dbReference type="GO" id="GO:0031145">
    <property type="term" value="P:anaphase-promoting complex-dependent catabolic process"/>
    <property type="evidence" value="ECO:0007669"/>
    <property type="project" value="EnsemblFungi"/>
</dbReference>
<keyword evidence="3" id="KW-0498">Mitosis</keyword>
<name>G8ZW87_TORDE</name>
<dbReference type="Proteomes" id="UP000005627">
    <property type="component" value="Chromosome 6"/>
</dbReference>
<dbReference type="InterPro" id="IPR011989">
    <property type="entry name" value="ARM-like"/>
</dbReference>
<dbReference type="HOGENOM" id="CLU_000746_0_0_1"/>
<organism evidence="6 7">
    <name type="scientific">Torulaspora delbrueckii</name>
    <name type="common">Yeast</name>
    <name type="synonym">Candida colliculosa</name>
    <dbReference type="NCBI Taxonomy" id="4950"/>
    <lineage>
        <taxon>Eukaryota</taxon>
        <taxon>Fungi</taxon>
        <taxon>Dikarya</taxon>
        <taxon>Ascomycota</taxon>
        <taxon>Saccharomycotina</taxon>
        <taxon>Saccharomycetes</taxon>
        <taxon>Saccharomycetales</taxon>
        <taxon>Saccharomycetaceae</taxon>
        <taxon>Torulaspora</taxon>
    </lineage>
</organism>
<evidence type="ECO:0000256" key="1">
    <source>
        <dbReference type="ARBA" id="ARBA00010547"/>
    </source>
</evidence>
<dbReference type="GO" id="GO:0007091">
    <property type="term" value="P:metaphase/anaphase transition of mitotic cell cycle"/>
    <property type="evidence" value="ECO:0007669"/>
    <property type="project" value="EnsemblFungi"/>
</dbReference>
<dbReference type="FunCoup" id="G8ZW87">
    <property type="interactions" value="300"/>
</dbReference>
<gene>
    <name evidence="6" type="primary">TDEL0F00700</name>
    <name evidence="6" type="ORF">TDEL_0F00700</name>
</gene>
<evidence type="ECO:0000256" key="3">
    <source>
        <dbReference type="ARBA" id="ARBA00022776"/>
    </source>
</evidence>
<feature type="compositionally biased region" description="Polar residues" evidence="5">
    <location>
        <begin position="1335"/>
        <end position="1349"/>
    </location>
</feature>
<dbReference type="GO" id="GO:0051301">
    <property type="term" value="P:cell division"/>
    <property type="evidence" value="ECO:0007669"/>
    <property type="project" value="UniProtKB-KW"/>
</dbReference>
<dbReference type="FunFam" id="1.25.10.10:FF:000435">
    <property type="entry name" value="Ubiquitin ligase subunit"/>
    <property type="match status" value="1"/>
</dbReference>
<dbReference type="GO" id="GO:0010458">
    <property type="term" value="P:exit from mitosis"/>
    <property type="evidence" value="ECO:0007669"/>
    <property type="project" value="EnsemblFungi"/>
</dbReference>
<protein>
    <recommendedName>
        <fullName evidence="8">Anaphase-promoting complex subunit 1</fullName>
    </recommendedName>
</protein>
<dbReference type="EMBL" id="HE616747">
    <property type="protein sequence ID" value="CCE92881.1"/>
    <property type="molecule type" value="Genomic_DNA"/>
</dbReference>
<dbReference type="InterPro" id="IPR024990">
    <property type="entry name" value="Apc1"/>
</dbReference>
<keyword evidence="7" id="KW-1185">Reference proteome</keyword>
<feature type="compositionally biased region" description="Acidic residues" evidence="5">
    <location>
        <begin position="1355"/>
        <end position="1364"/>
    </location>
</feature>
<dbReference type="GO" id="GO:0070979">
    <property type="term" value="P:protein K11-linked ubiquitination"/>
    <property type="evidence" value="ECO:0007669"/>
    <property type="project" value="TreeGrafter"/>
</dbReference>
<proteinExistence type="inferred from homology"/>
<evidence type="ECO:0000256" key="2">
    <source>
        <dbReference type="ARBA" id="ARBA00022618"/>
    </source>
</evidence>
<dbReference type="GO" id="GO:0005680">
    <property type="term" value="C:anaphase-promoting complex"/>
    <property type="evidence" value="ECO:0007669"/>
    <property type="project" value="EnsemblFungi"/>
</dbReference>
<dbReference type="KEGG" id="tdl:TDEL_0F00700"/>
<keyword evidence="2" id="KW-0132">Cell division</keyword>
<dbReference type="InParanoid" id="G8ZW87"/>
<dbReference type="GO" id="GO:0042802">
    <property type="term" value="F:identical protein binding"/>
    <property type="evidence" value="ECO:0007669"/>
    <property type="project" value="EnsemblFungi"/>
</dbReference>
<dbReference type="GO" id="GO:0061630">
    <property type="term" value="F:ubiquitin protein ligase activity"/>
    <property type="evidence" value="ECO:0007669"/>
    <property type="project" value="EnsemblFungi"/>
</dbReference>
<dbReference type="PANTHER" id="PTHR12827:SF3">
    <property type="entry name" value="ANAPHASE-PROMOTING COMPLEX SUBUNIT 1"/>
    <property type="match status" value="1"/>
</dbReference>
<evidence type="ECO:0000313" key="7">
    <source>
        <dbReference type="Proteomes" id="UP000005627"/>
    </source>
</evidence>
<dbReference type="GeneID" id="11504250"/>
<feature type="compositionally biased region" description="Polar residues" evidence="5">
    <location>
        <begin position="1382"/>
        <end position="1392"/>
    </location>
</feature>
<feature type="compositionally biased region" description="Polar residues" evidence="5">
    <location>
        <begin position="251"/>
        <end position="278"/>
    </location>
</feature>
<evidence type="ECO:0000256" key="5">
    <source>
        <dbReference type="SAM" id="MobiDB-lite"/>
    </source>
</evidence>
<dbReference type="PANTHER" id="PTHR12827">
    <property type="entry name" value="MEIOTIC CHECKPOINT REGULATOR TSG24 FAMILY MEMBER"/>
    <property type="match status" value="1"/>
</dbReference>
<dbReference type="GO" id="GO:0060090">
    <property type="term" value="F:molecular adaptor activity"/>
    <property type="evidence" value="ECO:0007669"/>
    <property type="project" value="EnsemblFungi"/>
</dbReference>
<dbReference type="STRING" id="1076872.G8ZW87"/>
<evidence type="ECO:0008006" key="8">
    <source>
        <dbReference type="Google" id="ProtNLM"/>
    </source>
</evidence>